<dbReference type="InterPro" id="IPR003593">
    <property type="entry name" value="AAA+_ATPase"/>
</dbReference>
<dbReference type="AlphaFoldDB" id="A0A081C4R3"/>
<evidence type="ECO:0000256" key="2">
    <source>
        <dbReference type="ARBA" id="ARBA00022840"/>
    </source>
</evidence>
<keyword evidence="1" id="KW-0547">Nucleotide-binding</keyword>
<dbReference type="PANTHER" id="PTHR43790">
    <property type="entry name" value="CARBOHYDRATE TRANSPORT ATP-BINDING PROTEIN MG119-RELATED"/>
    <property type="match status" value="1"/>
</dbReference>
<dbReference type="InterPro" id="IPR027417">
    <property type="entry name" value="P-loop_NTPase"/>
</dbReference>
<protein>
    <submittedName>
        <fullName evidence="4">Monosaccharide ABC transporter ATP-binding protein, CUT2 family</fullName>
    </submittedName>
</protein>
<dbReference type="Pfam" id="PF00005">
    <property type="entry name" value="ABC_tran"/>
    <property type="match status" value="1"/>
</dbReference>
<keyword evidence="2 4" id="KW-0067">ATP-binding</keyword>
<name>A0A081C4R3_VECG1</name>
<dbReference type="CDD" id="cd03216">
    <property type="entry name" value="ABC_Carb_Monos_I"/>
    <property type="match status" value="1"/>
</dbReference>
<dbReference type="EMBL" id="DF820470">
    <property type="protein sequence ID" value="GAK59568.1"/>
    <property type="molecule type" value="Genomic_DNA"/>
</dbReference>
<dbReference type="SUPFAM" id="SSF52540">
    <property type="entry name" value="P-loop containing nucleoside triphosphate hydrolases"/>
    <property type="match status" value="1"/>
</dbReference>
<evidence type="ECO:0000313" key="5">
    <source>
        <dbReference type="Proteomes" id="UP000030661"/>
    </source>
</evidence>
<feature type="domain" description="ABC transporter" evidence="3">
    <location>
        <begin position="11"/>
        <end position="251"/>
    </location>
</feature>
<dbReference type="eggNOG" id="COG1129">
    <property type="taxonomic scope" value="Bacteria"/>
</dbReference>
<dbReference type="InterPro" id="IPR050107">
    <property type="entry name" value="ABC_carbohydrate_import_ATPase"/>
</dbReference>
<evidence type="ECO:0000259" key="3">
    <source>
        <dbReference type="PROSITE" id="PS50893"/>
    </source>
</evidence>
<reference evidence="4" key="1">
    <citation type="journal article" date="2015" name="PeerJ">
        <title>First genomic representation of candidate bacterial phylum KSB3 points to enhanced environmental sensing as a trigger of wastewater bulking.</title>
        <authorList>
            <person name="Sekiguchi Y."/>
            <person name="Ohashi A."/>
            <person name="Parks D.H."/>
            <person name="Yamauchi T."/>
            <person name="Tyson G.W."/>
            <person name="Hugenholtz P."/>
        </authorList>
    </citation>
    <scope>NUCLEOTIDE SEQUENCE [LARGE SCALE GENOMIC DNA]</scope>
</reference>
<dbReference type="GO" id="GO:0016887">
    <property type="term" value="F:ATP hydrolysis activity"/>
    <property type="evidence" value="ECO:0007669"/>
    <property type="project" value="InterPro"/>
</dbReference>
<organism evidence="4">
    <name type="scientific">Vecturithrix granuli</name>
    <dbReference type="NCBI Taxonomy" id="1499967"/>
    <lineage>
        <taxon>Bacteria</taxon>
        <taxon>Candidatus Moduliflexota</taxon>
        <taxon>Candidatus Vecturitrichia</taxon>
        <taxon>Candidatus Vecturitrichales</taxon>
        <taxon>Candidatus Vecturitrichaceae</taxon>
        <taxon>Candidatus Vecturithrix</taxon>
    </lineage>
</organism>
<proteinExistence type="predicted"/>
<evidence type="ECO:0000313" key="4">
    <source>
        <dbReference type="EMBL" id="GAK59568.1"/>
    </source>
</evidence>
<dbReference type="Gene3D" id="3.40.50.300">
    <property type="entry name" value="P-loop containing nucleotide triphosphate hydrolases"/>
    <property type="match status" value="1"/>
</dbReference>
<dbReference type="Proteomes" id="UP000030661">
    <property type="component" value="Unassembled WGS sequence"/>
</dbReference>
<gene>
    <name evidence="4" type="ORF">U27_06553</name>
</gene>
<dbReference type="STRING" id="1499967.U27_06553"/>
<dbReference type="GO" id="GO:0005524">
    <property type="term" value="F:ATP binding"/>
    <property type="evidence" value="ECO:0007669"/>
    <property type="project" value="UniProtKB-KW"/>
</dbReference>
<dbReference type="SMART" id="SM00382">
    <property type="entry name" value="AAA"/>
    <property type="match status" value="1"/>
</dbReference>
<dbReference type="PROSITE" id="PS50893">
    <property type="entry name" value="ABC_TRANSPORTER_2"/>
    <property type="match status" value="1"/>
</dbReference>
<dbReference type="InterPro" id="IPR003439">
    <property type="entry name" value="ABC_transporter-like_ATP-bd"/>
</dbReference>
<accession>A0A081C4R3</accession>
<evidence type="ECO:0000256" key="1">
    <source>
        <dbReference type="ARBA" id="ARBA00022741"/>
    </source>
</evidence>
<dbReference type="HOGENOM" id="CLU_000604_1_2_0"/>
<dbReference type="PANTHER" id="PTHR43790:SF8">
    <property type="entry name" value="SUGAR ABC TRANSPORTER ATP-BINDING PROTEIN"/>
    <property type="match status" value="1"/>
</dbReference>
<keyword evidence="5" id="KW-1185">Reference proteome</keyword>
<sequence length="257" mass="28662">MTEKHSNTPLLSMVKVRKSFGGVEALKEVNFTVGRNEIVGLVGDNGAGKSTLIKLITGVHPPTAGDIYYKGQKITIHSVKRSRELGIETVYQERALADQQSLWRNMFAGREIITRFGFLNVKKQKEETDKLLREHMGFTSKVITTDSPVLNLSGGEKQGIAIGRALYFKADLIILDEPTMGLSLSETQKVLDFVLDIKTQGKSAIVINHSIYQVYPIADRFVILDRGQIAGEFLKQNISQDELIDKMIRLARTGKLD</sequence>